<name>A0A7J8JZJ4_MOLMO</name>
<dbReference type="Pfam" id="PF00074">
    <property type="entry name" value="RnaseA"/>
    <property type="match status" value="1"/>
</dbReference>
<dbReference type="PANTHER" id="PTHR11437">
    <property type="entry name" value="RIBONUCLEASE"/>
    <property type="match status" value="1"/>
</dbReference>
<sequence>MTPAVAWLLFLQIVLGQTIFMDSRLKAAIKNFRNLHMDYPKLSYPQDFQGYCNGLMAYVRGRQESWHCPVKHYVIHAPWTTIRKSCSHCENFCENYNEYCTVTQEAFPLTICSLFPKQPPTSCLYNDTLINRRLYLLCSQKYDAIPISIIGIY</sequence>
<evidence type="ECO:0000259" key="5">
    <source>
        <dbReference type="SMART" id="SM00092"/>
    </source>
</evidence>
<dbReference type="InterPro" id="IPR001427">
    <property type="entry name" value="RNaseA"/>
</dbReference>
<comment type="similarity">
    <text evidence="2">Belongs to the pancreatic ribonuclease family.</text>
</comment>
<dbReference type="Proteomes" id="UP000550707">
    <property type="component" value="Unassembled WGS sequence"/>
</dbReference>
<dbReference type="Gene3D" id="3.10.130.10">
    <property type="entry name" value="Ribonuclease A-like domain"/>
    <property type="match status" value="1"/>
</dbReference>
<gene>
    <name evidence="6" type="ORF">HJG59_015656</name>
</gene>
<evidence type="ECO:0000256" key="4">
    <source>
        <dbReference type="SAM" id="SignalP"/>
    </source>
</evidence>
<evidence type="ECO:0000256" key="2">
    <source>
        <dbReference type="ARBA" id="ARBA00005600"/>
    </source>
</evidence>
<dbReference type="GO" id="GO:0003676">
    <property type="term" value="F:nucleic acid binding"/>
    <property type="evidence" value="ECO:0007669"/>
    <property type="project" value="InterPro"/>
</dbReference>
<accession>A0A7J8JZJ4</accession>
<evidence type="ECO:0000256" key="1">
    <source>
        <dbReference type="ARBA" id="ARBA00004613"/>
    </source>
</evidence>
<dbReference type="FunCoup" id="A0A7J8JZJ4">
    <property type="interactions" value="63"/>
</dbReference>
<proteinExistence type="inferred from homology"/>
<dbReference type="PANTHER" id="PTHR11437:SF11">
    <property type="entry name" value="INACTIVE RIBONUCLEASE-LIKE PROTEIN 13-RELATED"/>
    <property type="match status" value="1"/>
</dbReference>
<keyword evidence="3" id="KW-0964">Secreted</keyword>
<dbReference type="InParanoid" id="A0A7J8JZJ4"/>
<evidence type="ECO:0000256" key="3">
    <source>
        <dbReference type="ARBA" id="ARBA00022525"/>
    </source>
</evidence>
<comment type="caution">
    <text evidence="6">The sequence shown here is derived from an EMBL/GenBank/DDBJ whole genome shotgun (WGS) entry which is preliminary data.</text>
</comment>
<dbReference type="InterPro" id="IPR023412">
    <property type="entry name" value="RNaseA_domain"/>
</dbReference>
<dbReference type="AlphaFoldDB" id="A0A7J8JZJ4"/>
<dbReference type="SMART" id="SM00092">
    <property type="entry name" value="RNAse_Pc"/>
    <property type="match status" value="1"/>
</dbReference>
<evidence type="ECO:0000313" key="6">
    <source>
        <dbReference type="EMBL" id="KAF6502334.1"/>
    </source>
</evidence>
<dbReference type="GO" id="GO:0005576">
    <property type="term" value="C:extracellular region"/>
    <property type="evidence" value="ECO:0007669"/>
    <property type="project" value="UniProtKB-SubCell"/>
</dbReference>
<dbReference type="OrthoDB" id="9445850at2759"/>
<feature type="signal peptide" evidence="4">
    <location>
        <begin position="1"/>
        <end position="16"/>
    </location>
</feature>
<evidence type="ECO:0000313" key="7">
    <source>
        <dbReference type="Proteomes" id="UP000550707"/>
    </source>
</evidence>
<dbReference type="InterPro" id="IPR036816">
    <property type="entry name" value="RNaseA-like_dom_sf"/>
</dbReference>
<dbReference type="EMBL" id="JACASF010000001">
    <property type="protein sequence ID" value="KAF6502334.1"/>
    <property type="molecule type" value="Genomic_DNA"/>
</dbReference>
<dbReference type="SUPFAM" id="SSF54076">
    <property type="entry name" value="RNase A-like"/>
    <property type="match status" value="1"/>
</dbReference>
<keyword evidence="7" id="KW-1185">Reference proteome</keyword>
<protein>
    <submittedName>
        <fullName evidence="6">Ribonuclease A family member 13 (Inactive)</fullName>
    </submittedName>
</protein>
<feature type="domain" description="Ribonuclease A-domain" evidence="5">
    <location>
        <begin position="24"/>
        <end position="146"/>
    </location>
</feature>
<keyword evidence="4" id="KW-0732">Signal</keyword>
<feature type="chain" id="PRO_5029682134" evidence="4">
    <location>
        <begin position="17"/>
        <end position="153"/>
    </location>
</feature>
<comment type="subcellular location">
    <subcellularLocation>
        <location evidence="1">Secreted</location>
    </subcellularLocation>
</comment>
<dbReference type="GO" id="GO:0050830">
    <property type="term" value="P:defense response to Gram-positive bacterium"/>
    <property type="evidence" value="ECO:0007669"/>
    <property type="project" value="TreeGrafter"/>
</dbReference>
<reference evidence="6 7" key="1">
    <citation type="journal article" date="2020" name="Nature">
        <title>Six reference-quality genomes reveal evolution of bat adaptations.</title>
        <authorList>
            <person name="Jebb D."/>
            <person name="Huang Z."/>
            <person name="Pippel M."/>
            <person name="Hughes G.M."/>
            <person name="Lavrichenko K."/>
            <person name="Devanna P."/>
            <person name="Winkler S."/>
            <person name="Jermiin L.S."/>
            <person name="Skirmuntt E.C."/>
            <person name="Katzourakis A."/>
            <person name="Burkitt-Gray L."/>
            <person name="Ray D.A."/>
            <person name="Sullivan K.A.M."/>
            <person name="Roscito J.G."/>
            <person name="Kirilenko B.M."/>
            <person name="Davalos L.M."/>
            <person name="Corthals A.P."/>
            <person name="Power M.L."/>
            <person name="Jones G."/>
            <person name="Ransome R.D."/>
            <person name="Dechmann D.K.N."/>
            <person name="Locatelli A.G."/>
            <person name="Puechmaille S.J."/>
            <person name="Fedrigo O."/>
            <person name="Jarvis E.D."/>
            <person name="Hiller M."/>
            <person name="Vernes S.C."/>
            <person name="Myers E.W."/>
            <person name="Teeling E.C."/>
        </authorList>
    </citation>
    <scope>NUCLEOTIDE SEQUENCE [LARGE SCALE GENOMIC DNA]</scope>
    <source>
        <strain evidence="6">MMolMol1</strain>
        <tissue evidence="6">Muscle</tissue>
    </source>
</reference>
<organism evidence="6 7">
    <name type="scientific">Molossus molossus</name>
    <name type="common">Pallas' mastiff bat</name>
    <name type="synonym">Vespertilio molossus</name>
    <dbReference type="NCBI Taxonomy" id="27622"/>
    <lineage>
        <taxon>Eukaryota</taxon>
        <taxon>Metazoa</taxon>
        <taxon>Chordata</taxon>
        <taxon>Craniata</taxon>
        <taxon>Vertebrata</taxon>
        <taxon>Euteleostomi</taxon>
        <taxon>Mammalia</taxon>
        <taxon>Eutheria</taxon>
        <taxon>Laurasiatheria</taxon>
        <taxon>Chiroptera</taxon>
        <taxon>Yangochiroptera</taxon>
        <taxon>Molossidae</taxon>
        <taxon>Molossus</taxon>
    </lineage>
</organism>